<dbReference type="Pfam" id="PF07566">
    <property type="entry name" value="DUF1543"/>
    <property type="match status" value="1"/>
</dbReference>
<comment type="caution">
    <text evidence="2">The sequence shown here is derived from an EMBL/GenBank/DDBJ whole genome shotgun (WGS) entry which is preliminary data.</text>
</comment>
<reference evidence="2 3" key="1">
    <citation type="submission" date="2013-10" db="EMBL/GenBank/DDBJ databases">
        <title>The Genome Sequence of Acinetobacter nectaris CIP 110549.</title>
        <authorList>
            <consortium name="The Broad Institute Genomics Platform"/>
            <consortium name="The Broad Institute Genome Sequencing Center for Infectious Disease"/>
            <person name="Cerqueira G."/>
            <person name="Feldgarden M."/>
            <person name="Courvalin P."/>
            <person name="Grillot-Courvalin C."/>
            <person name="Clermont D."/>
            <person name="Rocha E."/>
            <person name="Yoon E.-J."/>
            <person name="Nemec A."/>
            <person name="Young S.K."/>
            <person name="Zeng Q."/>
            <person name="Gargeya S."/>
            <person name="Fitzgerald M."/>
            <person name="Abouelleil A."/>
            <person name="Alvarado L."/>
            <person name="Berlin A.M."/>
            <person name="Chapman S.B."/>
            <person name="Gainer-Dewar J."/>
            <person name="Goldberg J."/>
            <person name="Gnerre S."/>
            <person name="Griggs A."/>
            <person name="Gujja S."/>
            <person name="Hansen M."/>
            <person name="Howarth C."/>
            <person name="Imamovic A."/>
            <person name="Ireland A."/>
            <person name="Larimer J."/>
            <person name="McCowan C."/>
            <person name="Murphy C."/>
            <person name="Pearson M."/>
            <person name="Poon T.W."/>
            <person name="Priest M."/>
            <person name="Roberts A."/>
            <person name="Saif S."/>
            <person name="Shea T."/>
            <person name="Sykes S."/>
            <person name="Wortman J."/>
            <person name="Nusbaum C."/>
            <person name="Birren B."/>
        </authorList>
    </citation>
    <scope>NUCLEOTIDE SEQUENCE [LARGE SCALE GENOMIC DNA]</scope>
    <source>
        <strain evidence="2 3">CIP 110549</strain>
    </source>
</reference>
<dbReference type="Gene3D" id="3.10.20.10">
    <property type="match status" value="2"/>
</dbReference>
<name>V2TNA7_9GAMM</name>
<keyword evidence="3" id="KW-1185">Reference proteome</keyword>
<gene>
    <name evidence="2" type="ORF">P256_01641</name>
</gene>
<dbReference type="OrthoDB" id="850243at2"/>
<organism evidence="2 3">
    <name type="scientific">Acinetobacter nectaris CIP 110549</name>
    <dbReference type="NCBI Taxonomy" id="1392540"/>
    <lineage>
        <taxon>Bacteria</taxon>
        <taxon>Pseudomonadati</taxon>
        <taxon>Pseudomonadota</taxon>
        <taxon>Gammaproteobacteria</taxon>
        <taxon>Moraxellales</taxon>
        <taxon>Moraxellaceae</taxon>
        <taxon>Acinetobacter</taxon>
    </lineage>
</organism>
<dbReference type="InterPro" id="IPR011440">
    <property type="entry name" value="DUF1543"/>
</dbReference>
<evidence type="ECO:0000259" key="1">
    <source>
        <dbReference type="Pfam" id="PF07566"/>
    </source>
</evidence>
<accession>V2TNA7</accession>
<dbReference type="STRING" id="1392540.P256_01641"/>
<dbReference type="eggNOG" id="ENOG502ZCDZ">
    <property type="taxonomic scope" value="Bacteria"/>
</dbReference>
<dbReference type="EMBL" id="AYER01000006">
    <property type="protein sequence ID" value="ESK38822.1"/>
    <property type="molecule type" value="Genomic_DNA"/>
</dbReference>
<dbReference type="HOGENOM" id="CLU_124939_0_0_6"/>
<proteinExistence type="predicted"/>
<protein>
    <recommendedName>
        <fullName evidence="1">DUF1543 domain-containing protein</fullName>
    </recommendedName>
</protein>
<evidence type="ECO:0000313" key="3">
    <source>
        <dbReference type="Proteomes" id="UP000023785"/>
    </source>
</evidence>
<feature type="domain" description="DUF1543" evidence="1">
    <location>
        <begin position="18"/>
        <end position="63"/>
    </location>
</feature>
<dbReference type="RefSeq" id="WP_023273261.1">
    <property type="nucleotide sequence ID" value="NZ_KI530723.1"/>
</dbReference>
<dbReference type="AlphaFoldDB" id="V2TNA7"/>
<dbReference type="PATRIC" id="fig|1392540.3.peg.1590"/>
<sequence length="171" mass="19448">MSQENLYIVLLGGKHEKANIEVHDIRPVICSNLSDAYTALKQQWFGVQKGLHIDGWMKINGVHYHNQPYKITISEQPQLSDLKPYLINLGAYIPQEFGEVHKYLIVAGTNPAEAKQQGKQAIEKHWFKPHTDAVVDVDACIELSLFDQKHIHLVKGTFEPNSFENDYIVIG</sequence>
<dbReference type="Proteomes" id="UP000023785">
    <property type="component" value="Unassembled WGS sequence"/>
</dbReference>
<evidence type="ECO:0000313" key="2">
    <source>
        <dbReference type="EMBL" id="ESK38822.1"/>
    </source>
</evidence>